<sequence length="104" mass="11646">MNQAALLQTNGAAAHSPQAWLKQTVQQFFGSINWEDQPPEIQHLRLVNAQTDPQPLSLFLTVDQFFSAFNWAGDGTRPTPQPLIEPMPNSESNGFTLEDFSDLF</sequence>
<feature type="region of interest" description="Disordered" evidence="1">
    <location>
        <begin position="77"/>
        <end position="104"/>
    </location>
</feature>
<evidence type="ECO:0000256" key="1">
    <source>
        <dbReference type="SAM" id="MobiDB-lite"/>
    </source>
</evidence>
<gene>
    <name evidence="2" type="ORF">HJG54_08050</name>
</gene>
<dbReference type="RefSeq" id="WP_316434355.1">
    <property type="nucleotide sequence ID" value="NZ_CP053586.1"/>
</dbReference>
<organism evidence="2">
    <name type="scientific">Leptolyngbya sp. NK1-12</name>
    <dbReference type="NCBI Taxonomy" id="2547451"/>
    <lineage>
        <taxon>Bacteria</taxon>
        <taxon>Bacillati</taxon>
        <taxon>Cyanobacteriota</taxon>
        <taxon>Cyanophyceae</taxon>
        <taxon>Leptolyngbyales</taxon>
        <taxon>Leptolyngbyaceae</taxon>
        <taxon>Leptolyngbya group</taxon>
        <taxon>Leptolyngbya</taxon>
    </lineage>
</organism>
<protein>
    <submittedName>
        <fullName evidence="2">Uncharacterized protein</fullName>
    </submittedName>
</protein>
<reference evidence="2" key="1">
    <citation type="submission" date="2020-05" db="EMBL/GenBank/DDBJ databases">
        <authorList>
            <person name="Zhu T."/>
            <person name="Keshari N."/>
            <person name="Lu X."/>
        </authorList>
    </citation>
    <scope>NUCLEOTIDE SEQUENCE</scope>
    <source>
        <strain evidence="2">NK1-12</strain>
    </source>
</reference>
<evidence type="ECO:0000313" key="2">
    <source>
        <dbReference type="EMBL" id="WNZ22811.1"/>
    </source>
</evidence>
<proteinExistence type="predicted"/>
<accession>A0AA96WK37</accession>
<dbReference type="AlphaFoldDB" id="A0AA96WK37"/>
<name>A0AA96WK37_9CYAN</name>
<dbReference type="EMBL" id="CP053586">
    <property type="protein sequence ID" value="WNZ22811.1"/>
    <property type="molecule type" value="Genomic_DNA"/>
</dbReference>